<comment type="similarity">
    <text evidence="1">Belongs to the asp23 family.</text>
</comment>
<dbReference type="RefSeq" id="WP_101173948.1">
    <property type="nucleotide sequence ID" value="NZ_JAKRKB010000019.1"/>
</dbReference>
<dbReference type="AlphaFoldDB" id="A0A2N0X6G1"/>
<organism evidence="3 4">
    <name type="scientific">Corynebacterium mastitidis</name>
    <dbReference type="NCBI Taxonomy" id="161890"/>
    <lineage>
        <taxon>Bacteria</taxon>
        <taxon>Bacillati</taxon>
        <taxon>Actinomycetota</taxon>
        <taxon>Actinomycetes</taxon>
        <taxon>Mycobacteriales</taxon>
        <taxon>Corynebacteriaceae</taxon>
        <taxon>Corynebacterium</taxon>
    </lineage>
</organism>
<reference evidence="3 4" key="1">
    <citation type="submission" date="2017-12" db="EMBL/GenBank/DDBJ databases">
        <title>Corynebacterium mastitidis 16-1433 Genome.</title>
        <authorList>
            <person name="Gulvik C.A."/>
        </authorList>
    </citation>
    <scope>NUCLEOTIDE SEQUENCE [LARGE SCALE GENOMIC DNA]</scope>
    <source>
        <strain evidence="3 4">16-1433</strain>
    </source>
</reference>
<dbReference type="InterPro" id="IPR005531">
    <property type="entry name" value="Asp23"/>
</dbReference>
<dbReference type="Pfam" id="PF03780">
    <property type="entry name" value="Asp23"/>
    <property type="match status" value="1"/>
</dbReference>
<dbReference type="STRING" id="1121365.GCA_000375365_01076"/>
<feature type="region of interest" description="Disordered" evidence="2">
    <location>
        <begin position="182"/>
        <end position="221"/>
    </location>
</feature>
<comment type="caution">
    <text evidence="3">The sequence shown here is derived from an EMBL/GenBank/DDBJ whole genome shotgun (WGS) entry which is preliminary data.</text>
</comment>
<gene>
    <name evidence="3" type="ORF">CXB45_07900</name>
</gene>
<name>A0A2N0X6G1_9CORY</name>
<dbReference type="OrthoDB" id="4410938at2"/>
<dbReference type="Proteomes" id="UP000233249">
    <property type="component" value="Unassembled WGS sequence"/>
</dbReference>
<evidence type="ECO:0000313" key="3">
    <source>
        <dbReference type="EMBL" id="PKF68281.1"/>
    </source>
</evidence>
<evidence type="ECO:0000256" key="2">
    <source>
        <dbReference type="SAM" id="MobiDB-lite"/>
    </source>
</evidence>
<evidence type="ECO:0000313" key="4">
    <source>
        <dbReference type="Proteomes" id="UP000233249"/>
    </source>
</evidence>
<evidence type="ECO:0000256" key="1">
    <source>
        <dbReference type="ARBA" id="ARBA00005721"/>
    </source>
</evidence>
<proteinExistence type="inferred from homology"/>
<protein>
    <recommendedName>
        <fullName evidence="5">Asp23/Gls24 family envelope stress response protein</fullName>
    </recommendedName>
</protein>
<dbReference type="EMBL" id="PJAF01000022">
    <property type="protein sequence ID" value="PKF68281.1"/>
    <property type="molecule type" value="Genomic_DNA"/>
</dbReference>
<sequence length="221" mass="23434">MSTGGRIFITERAVSRIVAAAASSVPGTTQVGKTLDRIAARSFPRYDVLVDADRGVASIEALIAVTWPAPVTRVAEEVRATITDWVTGMTGLRVTHCNIVVGAVVKGEQRVTAELIDAAPDLPALRPVTVREPKAVPPAAIAEGPSRVRLRPVTVASEDQPAPEVVVAPETPLIPITVASDARPAPEVRTAPKRPLTPVTVTPWHPLSPAAQDKKGERRVR</sequence>
<evidence type="ECO:0008006" key="5">
    <source>
        <dbReference type="Google" id="ProtNLM"/>
    </source>
</evidence>
<accession>A0A2N0X6G1</accession>